<feature type="repeat" description="ANK" evidence="3">
    <location>
        <begin position="220"/>
        <end position="252"/>
    </location>
</feature>
<dbReference type="Pfam" id="PF12796">
    <property type="entry name" value="Ank_2"/>
    <property type="match status" value="3"/>
</dbReference>
<dbReference type="InterPro" id="IPR002110">
    <property type="entry name" value="Ankyrin_rpt"/>
</dbReference>
<dbReference type="SUPFAM" id="SSF48403">
    <property type="entry name" value="Ankyrin repeat"/>
    <property type="match status" value="1"/>
</dbReference>
<feature type="repeat" description="ANK" evidence="3">
    <location>
        <begin position="53"/>
        <end position="85"/>
    </location>
</feature>
<name>A0A2U3RJN6_ORITS</name>
<reference evidence="5" key="1">
    <citation type="submission" date="2018-03" db="EMBL/GenBank/DDBJ databases">
        <authorList>
            <person name="Batty M. E."/>
            <person name="Batty M E."/>
        </authorList>
    </citation>
    <scope>NUCLEOTIDE SEQUENCE [LARGE SCALE GENOMIC DNA]</scope>
</reference>
<evidence type="ECO:0000313" key="5">
    <source>
        <dbReference type="Proteomes" id="UP000244992"/>
    </source>
</evidence>
<protein>
    <submittedName>
        <fullName evidence="4">Ankyrin repeat-containing protein 09</fullName>
    </submittedName>
</protein>
<dbReference type="RefSeq" id="WP_080943640.1">
    <property type="nucleotide sequence ID" value="NZ_LS398550.1"/>
</dbReference>
<keyword evidence="2 3" id="KW-0040">ANK repeat</keyword>
<evidence type="ECO:0000256" key="3">
    <source>
        <dbReference type="PROSITE-ProRule" id="PRU00023"/>
    </source>
</evidence>
<accession>A0A2U3RJN6</accession>
<dbReference type="PROSITE" id="PS50088">
    <property type="entry name" value="ANK_REPEAT"/>
    <property type="match status" value="5"/>
</dbReference>
<dbReference type="SMART" id="SM00248">
    <property type="entry name" value="ANK"/>
    <property type="match status" value="7"/>
</dbReference>
<dbReference type="PANTHER" id="PTHR24126">
    <property type="entry name" value="ANKYRIN REPEAT, PH AND SEC7 DOMAIN CONTAINING PROTEIN SECG-RELATED"/>
    <property type="match status" value="1"/>
</dbReference>
<feature type="repeat" description="ANK" evidence="3">
    <location>
        <begin position="120"/>
        <end position="152"/>
    </location>
</feature>
<dbReference type="EMBL" id="LS398550">
    <property type="protein sequence ID" value="SPR13360.1"/>
    <property type="molecule type" value="Genomic_DNA"/>
</dbReference>
<dbReference type="PANTHER" id="PTHR24126:SF14">
    <property type="entry name" value="ANK_REP_REGION DOMAIN-CONTAINING PROTEIN"/>
    <property type="match status" value="1"/>
</dbReference>
<dbReference type="InterPro" id="IPR036770">
    <property type="entry name" value="Ankyrin_rpt-contain_sf"/>
</dbReference>
<proteinExistence type="predicted"/>
<sequence length="469" mass="53791">MKNFFPWLYNISLNIRLKMKNISFHDAVQSGKIEEVKYLLAQDNAIINSRSNDNYTALHLAALYNKIEVAELLLENEADVSLQDSKGYTALHWTALLGNITVARLLLKKNPDIINLRSNANCTALHLTAIHNKIEVAELLLENEADVSLQNSKGYTALHWTARSDCITIAKLLLKKNPDIINLRGNDYSVALHLAARFGYTKFIDLLLENNADVNLQNVNGDTAIDIAARFGNIEAAKSLLKHGSNISLQKYFNYYAHNILFPMFRTDREKLVDELLVTHVLKYEFLSQDVNSTMCIQNRDFIKTSQMLREIHKKCKQECEDEIKKIKDIKINSSSEASNMYNIYFLQNTNGILEKYANDTQVKFFHENCEEKFPIFGLDIVKNIEKGKREVLLSGVCTEKISLILLHSIQEEEDVQIKENYSNKLFSDLPSEIQRKVYENFNNELLKEVQKEDILSGETEDNIVNECN</sequence>
<evidence type="ECO:0000313" key="4">
    <source>
        <dbReference type="EMBL" id="SPR13360.1"/>
    </source>
</evidence>
<gene>
    <name evidence="4" type="primary">ank9</name>
    <name evidence="4" type="ORF">KATO_02298</name>
</gene>
<keyword evidence="1" id="KW-0677">Repeat</keyword>
<organism evidence="4 5">
    <name type="scientific">Orientia tsutsugamushi</name>
    <name type="common">Rickettsia tsutsugamushi</name>
    <dbReference type="NCBI Taxonomy" id="784"/>
    <lineage>
        <taxon>Bacteria</taxon>
        <taxon>Pseudomonadati</taxon>
        <taxon>Pseudomonadota</taxon>
        <taxon>Alphaproteobacteria</taxon>
        <taxon>Rickettsiales</taxon>
        <taxon>Rickettsiaceae</taxon>
        <taxon>Rickettsieae</taxon>
        <taxon>Orientia</taxon>
    </lineage>
</organism>
<dbReference type="AlphaFoldDB" id="A0A2U3RJN6"/>
<evidence type="ECO:0000256" key="1">
    <source>
        <dbReference type="ARBA" id="ARBA00022737"/>
    </source>
</evidence>
<dbReference type="Gene3D" id="1.25.40.20">
    <property type="entry name" value="Ankyrin repeat-containing domain"/>
    <property type="match status" value="2"/>
</dbReference>
<feature type="repeat" description="ANK" evidence="3">
    <location>
        <begin position="86"/>
        <end position="113"/>
    </location>
</feature>
<dbReference type="PROSITE" id="PS50297">
    <property type="entry name" value="ANK_REP_REGION"/>
    <property type="match status" value="5"/>
</dbReference>
<feature type="repeat" description="ANK" evidence="3">
    <location>
        <begin position="187"/>
        <end position="219"/>
    </location>
</feature>
<evidence type="ECO:0000256" key="2">
    <source>
        <dbReference type="ARBA" id="ARBA00023043"/>
    </source>
</evidence>
<dbReference type="Proteomes" id="UP000244992">
    <property type="component" value="Chromosome I"/>
</dbReference>